<proteinExistence type="predicted"/>
<keyword evidence="2 4" id="KW-0238">DNA-binding</keyword>
<evidence type="ECO:0000256" key="1">
    <source>
        <dbReference type="ARBA" id="ARBA00023015"/>
    </source>
</evidence>
<keyword evidence="3" id="KW-0804">Transcription</keyword>
<feature type="domain" description="HTH tetR-type" evidence="5">
    <location>
        <begin position="10"/>
        <end position="70"/>
    </location>
</feature>
<dbReference type="InterPro" id="IPR050109">
    <property type="entry name" value="HTH-type_TetR-like_transc_reg"/>
</dbReference>
<dbReference type="SUPFAM" id="SSF46689">
    <property type="entry name" value="Homeodomain-like"/>
    <property type="match status" value="1"/>
</dbReference>
<gene>
    <name evidence="6" type="ORF">V1351_09135</name>
</gene>
<dbReference type="PRINTS" id="PR00455">
    <property type="entry name" value="HTHTETR"/>
</dbReference>
<reference evidence="6 7" key="1">
    <citation type="submission" date="2024-02" db="EMBL/GenBank/DDBJ databases">
        <title>Janibacter sp. nov., isolated from gut of marine sandworm.</title>
        <authorList>
            <person name="Kim B."/>
            <person name="Jun M.O."/>
            <person name="Shin N.-R."/>
        </authorList>
    </citation>
    <scope>NUCLEOTIDE SEQUENCE [LARGE SCALE GENOMIC DNA]</scope>
    <source>
        <strain evidence="6 7">A1S7</strain>
    </source>
</reference>
<accession>A0ABZ2MDK5</accession>
<dbReference type="RefSeq" id="WP_338747848.1">
    <property type="nucleotide sequence ID" value="NZ_CP144913.1"/>
</dbReference>
<dbReference type="Gene3D" id="1.10.10.60">
    <property type="entry name" value="Homeodomain-like"/>
    <property type="match status" value="1"/>
</dbReference>
<feature type="DNA-binding region" description="H-T-H motif" evidence="4">
    <location>
        <begin position="33"/>
        <end position="52"/>
    </location>
</feature>
<evidence type="ECO:0000256" key="3">
    <source>
        <dbReference type="ARBA" id="ARBA00023163"/>
    </source>
</evidence>
<sequence>MTVTGTSRTARTRALLQATALRLFSEQGYDATTVEQIARVAGVSHMTFFRYFPTKDAVVLEDGFDPAIAAAVAAASTELEPLARVCAGLRVALTHVDLPDQEEVRLRVRIAAGHPALRAGTYAATEVTQGEIAEVLVADGVSLFEARVASAAALAALTVALHEWCLSDSNEPMSSRLGAALGVLDGTAMR</sequence>
<dbReference type="PROSITE" id="PS50977">
    <property type="entry name" value="HTH_TETR_2"/>
    <property type="match status" value="1"/>
</dbReference>
<keyword evidence="7" id="KW-1185">Reference proteome</keyword>
<evidence type="ECO:0000313" key="7">
    <source>
        <dbReference type="Proteomes" id="UP001382727"/>
    </source>
</evidence>
<dbReference type="Pfam" id="PF00440">
    <property type="entry name" value="TetR_N"/>
    <property type="match status" value="1"/>
</dbReference>
<name>A0ABZ2MDK5_9MICO</name>
<evidence type="ECO:0000256" key="4">
    <source>
        <dbReference type="PROSITE-ProRule" id="PRU00335"/>
    </source>
</evidence>
<dbReference type="EMBL" id="CP144913">
    <property type="protein sequence ID" value="WXB75135.1"/>
    <property type="molecule type" value="Genomic_DNA"/>
</dbReference>
<dbReference type="InterPro" id="IPR009057">
    <property type="entry name" value="Homeodomain-like_sf"/>
</dbReference>
<evidence type="ECO:0000256" key="2">
    <source>
        <dbReference type="ARBA" id="ARBA00023125"/>
    </source>
</evidence>
<protein>
    <submittedName>
        <fullName evidence="6">TetR family transcriptional regulator</fullName>
    </submittedName>
</protein>
<dbReference type="PANTHER" id="PTHR30055:SF238">
    <property type="entry name" value="MYCOFACTOCIN BIOSYNTHESIS TRANSCRIPTIONAL REGULATOR MFTR-RELATED"/>
    <property type="match status" value="1"/>
</dbReference>
<dbReference type="InterPro" id="IPR001647">
    <property type="entry name" value="HTH_TetR"/>
</dbReference>
<keyword evidence="1" id="KW-0805">Transcription regulation</keyword>
<organism evidence="6 7">
    <name type="scientific">Janibacter alittae</name>
    <dbReference type="NCBI Taxonomy" id="3115209"/>
    <lineage>
        <taxon>Bacteria</taxon>
        <taxon>Bacillati</taxon>
        <taxon>Actinomycetota</taxon>
        <taxon>Actinomycetes</taxon>
        <taxon>Micrococcales</taxon>
        <taxon>Intrasporangiaceae</taxon>
        <taxon>Janibacter</taxon>
    </lineage>
</organism>
<evidence type="ECO:0000259" key="5">
    <source>
        <dbReference type="PROSITE" id="PS50977"/>
    </source>
</evidence>
<dbReference type="Proteomes" id="UP001382727">
    <property type="component" value="Chromosome"/>
</dbReference>
<dbReference type="PANTHER" id="PTHR30055">
    <property type="entry name" value="HTH-TYPE TRANSCRIPTIONAL REGULATOR RUTR"/>
    <property type="match status" value="1"/>
</dbReference>
<dbReference type="Gene3D" id="1.10.357.10">
    <property type="entry name" value="Tetracycline Repressor, domain 2"/>
    <property type="match status" value="1"/>
</dbReference>
<evidence type="ECO:0000313" key="6">
    <source>
        <dbReference type="EMBL" id="WXB75135.1"/>
    </source>
</evidence>